<gene>
    <name evidence="1" type="ORF">RHMOL_Rhmol08G0039000</name>
</gene>
<accession>A0ACC0MJB7</accession>
<dbReference type="EMBL" id="CM046395">
    <property type="protein sequence ID" value="KAI8541136.1"/>
    <property type="molecule type" value="Genomic_DNA"/>
</dbReference>
<evidence type="ECO:0000313" key="1">
    <source>
        <dbReference type="EMBL" id="KAI8541136.1"/>
    </source>
</evidence>
<sequence>MRPPLVTQTSSSSSSAESLPRSTPSPPRSRWRRSATSWRRRSRSECFSRGTLNRGPFNGKEHVLIAIFANAGLADVHPTHVVTAVKVFNKQNMTFFVALAVVVTTQVLGFGLAGICRRF</sequence>
<comment type="caution">
    <text evidence="1">The sequence shown here is derived from an EMBL/GenBank/DDBJ whole genome shotgun (WGS) entry which is preliminary data.</text>
</comment>
<reference evidence="1" key="1">
    <citation type="submission" date="2022-02" db="EMBL/GenBank/DDBJ databases">
        <title>Plant Genome Project.</title>
        <authorList>
            <person name="Zhang R.-G."/>
        </authorList>
    </citation>
    <scope>NUCLEOTIDE SEQUENCE</scope>
    <source>
        <strain evidence="1">AT1</strain>
    </source>
</reference>
<name>A0ACC0MJB7_RHOML</name>
<evidence type="ECO:0000313" key="2">
    <source>
        <dbReference type="Proteomes" id="UP001062846"/>
    </source>
</evidence>
<protein>
    <submittedName>
        <fullName evidence="1">Uncharacterized protein</fullName>
    </submittedName>
</protein>
<proteinExistence type="predicted"/>
<organism evidence="1 2">
    <name type="scientific">Rhododendron molle</name>
    <name type="common">Chinese azalea</name>
    <name type="synonym">Azalea mollis</name>
    <dbReference type="NCBI Taxonomy" id="49168"/>
    <lineage>
        <taxon>Eukaryota</taxon>
        <taxon>Viridiplantae</taxon>
        <taxon>Streptophyta</taxon>
        <taxon>Embryophyta</taxon>
        <taxon>Tracheophyta</taxon>
        <taxon>Spermatophyta</taxon>
        <taxon>Magnoliopsida</taxon>
        <taxon>eudicotyledons</taxon>
        <taxon>Gunneridae</taxon>
        <taxon>Pentapetalae</taxon>
        <taxon>asterids</taxon>
        <taxon>Ericales</taxon>
        <taxon>Ericaceae</taxon>
        <taxon>Ericoideae</taxon>
        <taxon>Rhodoreae</taxon>
        <taxon>Rhododendron</taxon>
    </lineage>
</organism>
<keyword evidence="2" id="KW-1185">Reference proteome</keyword>
<dbReference type="Proteomes" id="UP001062846">
    <property type="component" value="Chromosome 8"/>
</dbReference>